<evidence type="ECO:0000313" key="2">
    <source>
        <dbReference type="Proteomes" id="UP001153331"/>
    </source>
</evidence>
<keyword evidence="2" id="KW-1185">Reference proteome</keyword>
<accession>A0ACC2IPH3</accession>
<dbReference type="Proteomes" id="UP001153331">
    <property type="component" value="Unassembled WGS sequence"/>
</dbReference>
<proteinExistence type="predicted"/>
<gene>
    <name evidence="1" type="ORF">OPT61_g1714</name>
</gene>
<comment type="caution">
    <text evidence="1">The sequence shown here is derived from an EMBL/GenBank/DDBJ whole genome shotgun (WGS) entry which is preliminary data.</text>
</comment>
<evidence type="ECO:0000313" key="1">
    <source>
        <dbReference type="EMBL" id="KAJ8116979.1"/>
    </source>
</evidence>
<protein>
    <submittedName>
        <fullName evidence="1">Uncharacterized protein</fullName>
    </submittedName>
</protein>
<organism evidence="1 2">
    <name type="scientific">Boeremia exigua</name>
    <dbReference type="NCBI Taxonomy" id="749465"/>
    <lineage>
        <taxon>Eukaryota</taxon>
        <taxon>Fungi</taxon>
        <taxon>Dikarya</taxon>
        <taxon>Ascomycota</taxon>
        <taxon>Pezizomycotina</taxon>
        <taxon>Dothideomycetes</taxon>
        <taxon>Pleosporomycetidae</taxon>
        <taxon>Pleosporales</taxon>
        <taxon>Pleosporineae</taxon>
        <taxon>Didymellaceae</taxon>
        <taxon>Boeremia</taxon>
    </lineage>
</organism>
<reference evidence="1" key="1">
    <citation type="submission" date="2022-11" db="EMBL/GenBank/DDBJ databases">
        <title>Genome Sequence of Boeremia exigua.</title>
        <authorList>
            <person name="Buettner E."/>
        </authorList>
    </citation>
    <scope>NUCLEOTIDE SEQUENCE</scope>
    <source>
        <strain evidence="1">CU02</strain>
    </source>
</reference>
<dbReference type="EMBL" id="JAPHNI010000071">
    <property type="protein sequence ID" value="KAJ8116979.1"/>
    <property type="molecule type" value="Genomic_DNA"/>
</dbReference>
<sequence length="945" mass="107761">MFKLAKSLFRRQPWPQLRFPTTGFEVVSDTALFEEEQLEEFHRGVYYPVNIGDVFASKYQIVGKLGFGVTDHAYITLKVFTRDGMDKNEYKVYDILSKGNASHPGYNHVRKAFGLFTIPRHGGDHRCLVQKPMWDSFKDLLNRNPAHRFTDELLKAGLSQLLLALDYLHTEADIIHTDIKADNILIEIEDQNILKAFVDAEMTCPSPRKVVDGKSIYATRQFELPKEYGPVVLGDFGSAVRGDKPQIHDAQPDVYRCPEVMLETAWSYPADIWNVGAMIWDLYEDKHLFHGIDPIKKRYLTRAHLAELVAILGPPPIDMLERGARSKEFFDGQGNWIAKIDIPQGLTLESLEENLDGEKKEEFLQFASLKLDAWSEALAARLELCLPRIKIQGVFSVTYGFIGADKAPENASESDVFTYKAQRWLWNESDQPKRRYLKFDLNALVKVAENTMGSDVSCVEVTKLPEENFNKTFLLTMHDGHQLIARLPNPNAGPARYTTASEVATMDYVRDRLQIPVPKIISYNTQAETNDVGAEYILMEKCPGIELGRLWDDLSARQKVDIVRQLATFSARLSKARFAYYGSLYYTKDIPDAIDTRIDDTFSVGPTTSRTWFDDGRGEVDIYRGPWTSAEDVLTAIANRENACLDRLLDFPRDRQQGIFNNPGGYQPFKDTKSAVIRDYSCVLPYIMPQDDAYTASILWHNDLHSDNIFVNEDRPTEITGIIDWQNVHLSPAFLHMHHPSLIEYDGPILNNFEKPVLPSGFAELAPDEKDKARALHTAQSIWGLYEIFIQKQAPDLLRVLRYRNTLSCQVMNLVGSIFDDGEAYVQTLLSQLAKPETWEDVIKANGHDAASVPCPLKYSDEDVKKQEDAMIKWEKDVERKARVISEVGAYTGWDGAVPPEDFDKVFEKLNEAKERFLDTEARSPQEREQWAQAWPFRDSKETTC</sequence>
<name>A0ACC2IPH3_9PLEO</name>